<evidence type="ECO:0000259" key="1">
    <source>
        <dbReference type="PROSITE" id="PS50206"/>
    </source>
</evidence>
<dbReference type="GO" id="GO:0016740">
    <property type="term" value="F:transferase activity"/>
    <property type="evidence" value="ECO:0007669"/>
    <property type="project" value="UniProtKB-KW"/>
</dbReference>
<dbReference type="Pfam" id="PF00581">
    <property type="entry name" value="Rhodanese"/>
    <property type="match status" value="1"/>
</dbReference>
<dbReference type="InterPro" id="IPR036873">
    <property type="entry name" value="Rhodanese-like_dom_sf"/>
</dbReference>
<dbReference type="InterPro" id="IPR001763">
    <property type="entry name" value="Rhodanese-like_dom"/>
</dbReference>
<dbReference type="STRING" id="1765967.BW247_13655"/>
<dbReference type="SUPFAM" id="SSF52821">
    <property type="entry name" value="Rhodanese/Cell cycle control phosphatase"/>
    <property type="match status" value="1"/>
</dbReference>
<name>A0A1P8UJI9_9GAMM</name>
<dbReference type="PROSITE" id="PS50206">
    <property type="entry name" value="RHODANESE_3"/>
    <property type="match status" value="1"/>
</dbReference>
<dbReference type="RefSeq" id="WP_076837629.1">
    <property type="nucleotide sequence ID" value="NZ_CP019434.1"/>
</dbReference>
<evidence type="ECO:0000313" key="3">
    <source>
        <dbReference type="Proteomes" id="UP000243807"/>
    </source>
</evidence>
<sequence length="125" mass="13826">MDTLDTLARNTVPTAMGQARIGIDDFITPYNEGRCELLDIRVPEETAVWQLNFGLRIPANELPDRLDELPRDTLLVVACPMSDRSNMARSYLTAKGFQAKYLAGGLLGLVDRLKGGAAKHLAIRR</sequence>
<accession>A0A1P8UJI9</accession>
<dbReference type="AlphaFoldDB" id="A0A1P8UJI9"/>
<dbReference type="PANTHER" id="PTHR43031:SF1">
    <property type="entry name" value="PYRIDINE NUCLEOTIDE-DISULPHIDE OXIDOREDUCTASE"/>
    <property type="match status" value="1"/>
</dbReference>
<keyword evidence="2" id="KW-0808">Transferase</keyword>
<dbReference type="Proteomes" id="UP000243807">
    <property type="component" value="Chromosome"/>
</dbReference>
<reference evidence="2 3" key="1">
    <citation type="submission" date="2017-01" db="EMBL/GenBank/DDBJ databases">
        <title>Draft sequence of Acidihalobacter ferrooxidans strain DSM 14175 (strain V8).</title>
        <authorList>
            <person name="Khaleque H.N."/>
            <person name="Ramsay J.P."/>
            <person name="Murphy R.J.T."/>
            <person name="Kaksonen A.H."/>
            <person name="Boxall N.J."/>
            <person name="Watkin E.L.J."/>
        </authorList>
    </citation>
    <scope>NUCLEOTIDE SEQUENCE [LARGE SCALE GENOMIC DNA]</scope>
    <source>
        <strain evidence="2 3">V8</strain>
    </source>
</reference>
<protein>
    <submittedName>
        <fullName evidence="2">Sulfurtransferase</fullName>
    </submittedName>
</protein>
<dbReference type="InterPro" id="IPR050229">
    <property type="entry name" value="GlpE_sulfurtransferase"/>
</dbReference>
<dbReference type="PANTHER" id="PTHR43031">
    <property type="entry name" value="FAD-DEPENDENT OXIDOREDUCTASE"/>
    <property type="match status" value="1"/>
</dbReference>
<proteinExistence type="predicted"/>
<feature type="domain" description="Rhodanese" evidence="1">
    <location>
        <begin position="31"/>
        <end position="114"/>
    </location>
</feature>
<gene>
    <name evidence="2" type="ORF">BW247_13655</name>
</gene>
<dbReference type="KEGG" id="afy:BW247_13655"/>
<evidence type="ECO:0000313" key="2">
    <source>
        <dbReference type="EMBL" id="APZ44006.1"/>
    </source>
</evidence>
<dbReference type="EMBL" id="CP019434">
    <property type="protein sequence ID" value="APZ44006.1"/>
    <property type="molecule type" value="Genomic_DNA"/>
</dbReference>
<organism evidence="2 3">
    <name type="scientific">Acidihalobacter ferrooxydans</name>
    <dbReference type="NCBI Taxonomy" id="1765967"/>
    <lineage>
        <taxon>Bacteria</taxon>
        <taxon>Pseudomonadati</taxon>
        <taxon>Pseudomonadota</taxon>
        <taxon>Gammaproteobacteria</taxon>
        <taxon>Chromatiales</taxon>
        <taxon>Ectothiorhodospiraceae</taxon>
        <taxon>Acidihalobacter</taxon>
    </lineage>
</organism>
<keyword evidence="3" id="KW-1185">Reference proteome</keyword>
<dbReference type="Gene3D" id="3.40.250.10">
    <property type="entry name" value="Rhodanese-like domain"/>
    <property type="match status" value="1"/>
</dbReference>